<keyword evidence="5" id="KW-1185">Reference proteome</keyword>
<evidence type="ECO:0000313" key="5">
    <source>
        <dbReference type="Proteomes" id="UP001610861"/>
    </source>
</evidence>
<evidence type="ECO:0000313" key="4">
    <source>
        <dbReference type="EMBL" id="MFH8248825.1"/>
    </source>
</evidence>
<reference evidence="4 5" key="1">
    <citation type="submission" date="2024-09" db="EMBL/GenBank/DDBJ databases">
        <authorList>
            <person name="Pan X."/>
        </authorList>
    </citation>
    <scope>NUCLEOTIDE SEQUENCE [LARGE SCALE GENOMIC DNA]</scope>
    <source>
        <strain evidence="4 5">B2969</strain>
    </source>
</reference>
<dbReference type="Pfam" id="PF00440">
    <property type="entry name" value="TetR_N"/>
    <property type="match status" value="1"/>
</dbReference>
<feature type="DNA-binding region" description="H-T-H motif" evidence="2">
    <location>
        <begin position="29"/>
        <end position="48"/>
    </location>
</feature>
<feature type="domain" description="HTH tetR-type" evidence="3">
    <location>
        <begin position="6"/>
        <end position="66"/>
    </location>
</feature>
<comment type="caution">
    <text evidence="4">The sequence shown here is derived from an EMBL/GenBank/DDBJ whole genome shotgun (WGS) entry which is preliminary data.</text>
</comment>
<sequence>MDPRRRRSRGRLYAAALDLASAEPIASLSVTQVADAAGVHRSTFYEHASSPAGLVEQALTGELDDLRAALLEDRSDAATAVATVTEGVLDHVARHAAIYRRELADGRGSLHAMLSRHFRETTRILLERDRVRIDVDVDGVPHSEVDEAASRFLADGTVGVIEGWLQHPEPRVEDFLRVYLAILPGWWPQVG</sequence>
<dbReference type="InterPro" id="IPR009057">
    <property type="entry name" value="Homeodomain-like_sf"/>
</dbReference>
<dbReference type="Gene3D" id="1.10.357.10">
    <property type="entry name" value="Tetracycline Repressor, domain 2"/>
    <property type="match status" value="1"/>
</dbReference>
<gene>
    <name evidence="4" type="ORF">ACH3VR_00475</name>
</gene>
<proteinExistence type="predicted"/>
<protein>
    <submittedName>
        <fullName evidence="4">TetR/AcrR family transcriptional regulator</fullName>
    </submittedName>
</protein>
<dbReference type="EMBL" id="JBIQWL010000001">
    <property type="protein sequence ID" value="MFH8248825.1"/>
    <property type="molecule type" value="Genomic_DNA"/>
</dbReference>
<organism evidence="4 5">
    <name type="scientific">Microbacterium alkaliflavum</name>
    <dbReference type="NCBI Taxonomy" id="3248839"/>
    <lineage>
        <taxon>Bacteria</taxon>
        <taxon>Bacillati</taxon>
        <taxon>Actinomycetota</taxon>
        <taxon>Actinomycetes</taxon>
        <taxon>Micrococcales</taxon>
        <taxon>Microbacteriaceae</taxon>
        <taxon>Microbacterium</taxon>
    </lineage>
</organism>
<accession>A0ABW7Q1Y0</accession>
<dbReference type="InterPro" id="IPR001647">
    <property type="entry name" value="HTH_TetR"/>
</dbReference>
<dbReference type="RefSeq" id="WP_396638785.1">
    <property type="nucleotide sequence ID" value="NZ_JBIQWL010000001.1"/>
</dbReference>
<keyword evidence="1 2" id="KW-0238">DNA-binding</keyword>
<name>A0ABW7Q1Y0_9MICO</name>
<dbReference type="SUPFAM" id="SSF46689">
    <property type="entry name" value="Homeodomain-like"/>
    <property type="match status" value="1"/>
</dbReference>
<evidence type="ECO:0000256" key="2">
    <source>
        <dbReference type="PROSITE-ProRule" id="PRU00335"/>
    </source>
</evidence>
<dbReference type="Proteomes" id="UP001610861">
    <property type="component" value="Unassembled WGS sequence"/>
</dbReference>
<evidence type="ECO:0000256" key="1">
    <source>
        <dbReference type="ARBA" id="ARBA00023125"/>
    </source>
</evidence>
<dbReference type="PROSITE" id="PS50977">
    <property type="entry name" value="HTH_TETR_2"/>
    <property type="match status" value="1"/>
</dbReference>
<evidence type="ECO:0000259" key="3">
    <source>
        <dbReference type="PROSITE" id="PS50977"/>
    </source>
</evidence>